<name>A0A0G4IMA8_PLABS</name>
<feature type="coiled-coil region" evidence="5">
    <location>
        <begin position="292"/>
        <end position="350"/>
    </location>
</feature>
<keyword evidence="1" id="KW-0479">Metal-binding</keyword>
<dbReference type="InterPro" id="IPR001841">
    <property type="entry name" value="Znf_RING"/>
</dbReference>
<dbReference type="CDD" id="cd16457">
    <property type="entry name" value="RING-H2_BRAP2"/>
    <property type="match status" value="1"/>
</dbReference>
<dbReference type="Gene3D" id="3.30.40.10">
    <property type="entry name" value="Zinc/RING finger domain, C3HC4 (zinc finger)"/>
    <property type="match status" value="2"/>
</dbReference>
<feature type="domain" description="UBP-type" evidence="8">
    <location>
        <begin position="145"/>
        <end position="259"/>
    </location>
</feature>
<evidence type="ECO:0000259" key="8">
    <source>
        <dbReference type="PROSITE" id="PS50271"/>
    </source>
</evidence>
<evidence type="ECO:0000313" key="11">
    <source>
        <dbReference type="Proteomes" id="UP000039324"/>
    </source>
</evidence>
<dbReference type="EMBL" id="OVEO01000011">
    <property type="protein sequence ID" value="SPQ99247.1"/>
    <property type="molecule type" value="Genomic_DNA"/>
</dbReference>
<geneLocation type="mitochondrion" evidence="10"/>
<accession>A0A0G4IMA8</accession>
<dbReference type="PROSITE" id="PS50089">
    <property type="entry name" value="ZF_RING_2"/>
    <property type="match status" value="1"/>
</dbReference>
<keyword evidence="2 4" id="KW-0863">Zinc-finger</keyword>
<dbReference type="InterPro" id="IPR047243">
    <property type="entry name" value="RING-H2_BRAP2"/>
</dbReference>
<reference evidence="10 12" key="2">
    <citation type="submission" date="2018-03" db="EMBL/GenBank/DDBJ databases">
        <authorList>
            <person name="Fogelqvist J."/>
        </authorList>
    </citation>
    <scope>NUCLEOTIDE SEQUENCE [LARGE SCALE GENOMIC DNA]</scope>
</reference>
<protein>
    <recommendedName>
        <fullName evidence="13">BRCA1-associated protein</fullName>
    </recommendedName>
</protein>
<keyword evidence="11" id="KW-1185">Reference proteome</keyword>
<evidence type="ECO:0000256" key="2">
    <source>
        <dbReference type="ARBA" id="ARBA00022771"/>
    </source>
</evidence>
<dbReference type="InterPro" id="IPR013083">
    <property type="entry name" value="Znf_RING/FYVE/PHD"/>
</dbReference>
<evidence type="ECO:0000313" key="12">
    <source>
        <dbReference type="Proteomes" id="UP000290189"/>
    </source>
</evidence>
<evidence type="ECO:0000256" key="3">
    <source>
        <dbReference type="ARBA" id="ARBA00022833"/>
    </source>
</evidence>
<feature type="compositionally biased region" description="Basic and acidic residues" evidence="6">
    <location>
        <begin position="430"/>
        <end position="439"/>
    </location>
</feature>
<dbReference type="Proteomes" id="UP000290189">
    <property type="component" value="Unassembled WGS sequence"/>
</dbReference>
<dbReference type="SMART" id="SM00290">
    <property type="entry name" value="ZnF_UBP"/>
    <property type="match status" value="1"/>
</dbReference>
<feature type="region of interest" description="Disordered" evidence="6">
    <location>
        <begin position="425"/>
        <end position="447"/>
    </location>
</feature>
<sequence length="447" mass="50632">MADDVGYLSYRYGHNDVEVVSGRVALGAPAGSTRLALAMDIPKHVAISEFCAFVERDDAGIVHMQVVDPGDDCYAVFVVLASVGDCDAFCEALDGVAFNSVEEERCRVVRVHEDSDQVLLCSAVSCPVCLDSIDGHGGSISILCRHQFHYRCLRKWKDHSNVCPVCRYHMQPQVQSRCEDCLEQDVVDDLWICLVCGHVGCGRYSNSHAFKHFEMTCHTYALDVATRAVWDYAGDNFVHRLVMGDGKLVEVDAHDESVGVDVHESSLKLEELLEQYNFLLSSQLQEQCGTFKRQQQRLHEDFESRRHEYELELESMTKELDAIRRKAGHLDEALESGKAKLEELARAEDEKKGQLRGLQILNSKLLADQEAARRELENWSSIQDDDDVERQQQIDSLSDELRDLEFYVKAQARVKGNREIRQGTIVVADAPRDGTEHRGKSSRRRRR</sequence>
<evidence type="ECO:0008006" key="13">
    <source>
        <dbReference type="Google" id="ProtNLM"/>
    </source>
</evidence>
<dbReference type="Pfam" id="PF02148">
    <property type="entry name" value="zf-UBP"/>
    <property type="match status" value="1"/>
</dbReference>
<dbReference type="Pfam" id="PF13639">
    <property type="entry name" value="zf-RING_2"/>
    <property type="match status" value="1"/>
</dbReference>
<dbReference type="EMBL" id="CDSF01000057">
    <property type="protein sequence ID" value="CEO96308.1"/>
    <property type="molecule type" value="Genomic_DNA"/>
</dbReference>
<dbReference type="STRING" id="37360.A0A0G4IMA8"/>
<evidence type="ECO:0000313" key="10">
    <source>
        <dbReference type="EMBL" id="SPQ99247.1"/>
    </source>
</evidence>
<dbReference type="GO" id="GO:0007265">
    <property type="term" value="P:Ras protein signal transduction"/>
    <property type="evidence" value="ECO:0007669"/>
    <property type="project" value="TreeGrafter"/>
</dbReference>
<evidence type="ECO:0000256" key="1">
    <source>
        <dbReference type="ARBA" id="ARBA00022723"/>
    </source>
</evidence>
<dbReference type="GO" id="GO:0061630">
    <property type="term" value="F:ubiquitin protein ligase activity"/>
    <property type="evidence" value="ECO:0007669"/>
    <property type="project" value="TreeGrafter"/>
</dbReference>
<dbReference type="SMART" id="SM00184">
    <property type="entry name" value="RING"/>
    <property type="match status" value="1"/>
</dbReference>
<proteinExistence type="predicted"/>
<keyword evidence="3" id="KW-0862">Zinc</keyword>
<gene>
    <name evidence="9" type="ORF">PBRA_004979</name>
    <name evidence="10" type="ORF">PLBR_LOCUS6462</name>
</gene>
<feature type="domain" description="RING-type" evidence="7">
    <location>
        <begin position="126"/>
        <end position="167"/>
    </location>
</feature>
<keyword evidence="10" id="KW-0496">Mitochondrion</keyword>
<dbReference type="Pfam" id="PF07576">
    <property type="entry name" value="BRAP2"/>
    <property type="match status" value="1"/>
</dbReference>
<dbReference type="SUPFAM" id="SSF57850">
    <property type="entry name" value="RING/U-box"/>
    <property type="match status" value="1"/>
</dbReference>
<evidence type="ECO:0000256" key="5">
    <source>
        <dbReference type="SAM" id="Coils"/>
    </source>
</evidence>
<dbReference type="PROSITE" id="PS50271">
    <property type="entry name" value="ZF_UBP"/>
    <property type="match status" value="1"/>
</dbReference>
<dbReference type="GO" id="GO:0016567">
    <property type="term" value="P:protein ubiquitination"/>
    <property type="evidence" value="ECO:0007669"/>
    <property type="project" value="TreeGrafter"/>
</dbReference>
<dbReference type="OMA" id="YIEHASD"/>
<dbReference type="OrthoDB" id="273556at2759"/>
<evidence type="ECO:0000259" key="7">
    <source>
        <dbReference type="PROSITE" id="PS50089"/>
    </source>
</evidence>
<dbReference type="AlphaFoldDB" id="A0A0G4IMA8"/>
<evidence type="ECO:0000256" key="4">
    <source>
        <dbReference type="PROSITE-ProRule" id="PRU00502"/>
    </source>
</evidence>
<dbReference type="PANTHER" id="PTHR24007:SF7">
    <property type="entry name" value="BRCA1-ASSOCIATED PROTEIN"/>
    <property type="match status" value="1"/>
</dbReference>
<evidence type="ECO:0000313" key="9">
    <source>
        <dbReference type="EMBL" id="CEO96308.1"/>
    </source>
</evidence>
<keyword evidence="5" id="KW-0175">Coiled coil</keyword>
<reference evidence="9 11" key="1">
    <citation type="submission" date="2015-02" db="EMBL/GenBank/DDBJ databases">
        <authorList>
            <person name="Chooi Y.-H."/>
        </authorList>
    </citation>
    <scope>NUCLEOTIDE SEQUENCE [LARGE SCALE GENOMIC DNA]</scope>
    <source>
        <strain evidence="9">E3</strain>
    </source>
</reference>
<dbReference type="PANTHER" id="PTHR24007">
    <property type="entry name" value="BRCA1-ASSOCIATED PROTEIN"/>
    <property type="match status" value="1"/>
</dbReference>
<dbReference type="InterPro" id="IPR011422">
    <property type="entry name" value="BRAP2/ETP1_RRM"/>
</dbReference>
<organism evidence="9 11">
    <name type="scientific">Plasmodiophora brassicae</name>
    <name type="common">Clubroot disease agent</name>
    <dbReference type="NCBI Taxonomy" id="37360"/>
    <lineage>
        <taxon>Eukaryota</taxon>
        <taxon>Sar</taxon>
        <taxon>Rhizaria</taxon>
        <taxon>Endomyxa</taxon>
        <taxon>Phytomyxea</taxon>
        <taxon>Plasmodiophorida</taxon>
        <taxon>Plasmodiophoridae</taxon>
        <taxon>Plasmodiophora</taxon>
    </lineage>
</organism>
<dbReference type="InterPro" id="IPR001607">
    <property type="entry name" value="Znf_UBP"/>
</dbReference>
<dbReference type="GO" id="GO:0008270">
    <property type="term" value="F:zinc ion binding"/>
    <property type="evidence" value="ECO:0007669"/>
    <property type="project" value="UniProtKB-KW"/>
</dbReference>
<dbReference type="Proteomes" id="UP000039324">
    <property type="component" value="Unassembled WGS sequence"/>
</dbReference>
<dbReference type="GO" id="GO:0005737">
    <property type="term" value="C:cytoplasm"/>
    <property type="evidence" value="ECO:0007669"/>
    <property type="project" value="TreeGrafter"/>
</dbReference>
<evidence type="ECO:0000256" key="6">
    <source>
        <dbReference type="SAM" id="MobiDB-lite"/>
    </source>
</evidence>